<keyword evidence="6 9" id="KW-0333">Golgi apparatus</keyword>
<keyword evidence="5" id="KW-1133">Transmembrane helix</keyword>
<evidence type="ECO:0000256" key="6">
    <source>
        <dbReference type="ARBA" id="ARBA00023034"/>
    </source>
</evidence>
<dbReference type="PANTHER" id="PTHR12137">
    <property type="entry name" value="CARBOHYDRATE SULFOTRANSFERASE"/>
    <property type="match status" value="1"/>
</dbReference>
<proteinExistence type="inferred from homology"/>
<keyword evidence="8 9" id="KW-0325">Glycoprotein</keyword>
<evidence type="ECO:0000256" key="8">
    <source>
        <dbReference type="ARBA" id="ARBA00023180"/>
    </source>
</evidence>
<dbReference type="OrthoDB" id="2019940at2759"/>
<dbReference type="Pfam" id="PF03567">
    <property type="entry name" value="Sulfotransfer_2"/>
    <property type="match status" value="1"/>
</dbReference>
<evidence type="ECO:0000256" key="1">
    <source>
        <dbReference type="ARBA" id="ARBA00004323"/>
    </source>
</evidence>
<dbReference type="Proteomes" id="UP001163046">
    <property type="component" value="Unassembled WGS sequence"/>
</dbReference>
<organism evidence="10 11">
    <name type="scientific">Desmophyllum pertusum</name>
    <dbReference type="NCBI Taxonomy" id="174260"/>
    <lineage>
        <taxon>Eukaryota</taxon>
        <taxon>Metazoa</taxon>
        <taxon>Cnidaria</taxon>
        <taxon>Anthozoa</taxon>
        <taxon>Hexacorallia</taxon>
        <taxon>Scleractinia</taxon>
        <taxon>Caryophylliina</taxon>
        <taxon>Caryophylliidae</taxon>
        <taxon>Desmophyllum</taxon>
    </lineage>
</organism>
<comment type="caution">
    <text evidence="10">The sequence shown here is derived from an EMBL/GenBank/DDBJ whole genome shotgun (WGS) entry which is preliminary data.</text>
</comment>
<gene>
    <name evidence="10" type="primary">CHST11_6</name>
    <name evidence="10" type="ORF">OS493_037162</name>
</gene>
<dbReference type="InterPro" id="IPR027417">
    <property type="entry name" value="P-loop_NTPase"/>
</dbReference>
<keyword evidence="3 9" id="KW-0808">Transferase</keyword>
<dbReference type="AlphaFoldDB" id="A0A9W9Z6Z2"/>
<dbReference type="InterPro" id="IPR018011">
    <property type="entry name" value="Carb_sulfotrans_8-10"/>
</dbReference>
<dbReference type="EMBL" id="MU826417">
    <property type="protein sequence ID" value="KAJ7376055.1"/>
    <property type="molecule type" value="Genomic_DNA"/>
</dbReference>
<evidence type="ECO:0000256" key="9">
    <source>
        <dbReference type="RuleBase" id="RU364020"/>
    </source>
</evidence>
<name>A0A9W9Z6Z2_9CNID</name>
<evidence type="ECO:0000256" key="7">
    <source>
        <dbReference type="ARBA" id="ARBA00023136"/>
    </source>
</evidence>
<reference evidence="10" key="1">
    <citation type="submission" date="2023-01" db="EMBL/GenBank/DDBJ databases">
        <title>Genome assembly of the deep-sea coral Lophelia pertusa.</title>
        <authorList>
            <person name="Herrera S."/>
            <person name="Cordes E."/>
        </authorList>
    </citation>
    <scope>NUCLEOTIDE SEQUENCE</scope>
    <source>
        <strain evidence="10">USNM1676648</strain>
        <tissue evidence="10">Polyp</tissue>
    </source>
</reference>
<comment type="similarity">
    <text evidence="2 9">Belongs to the sulfotransferase 2 family.</text>
</comment>
<protein>
    <recommendedName>
        <fullName evidence="9">Carbohydrate sulfotransferase</fullName>
        <ecNumber evidence="9">2.8.2.-</ecNumber>
    </recommendedName>
</protein>
<dbReference type="GO" id="GO:0008146">
    <property type="term" value="F:sulfotransferase activity"/>
    <property type="evidence" value="ECO:0007669"/>
    <property type="project" value="InterPro"/>
</dbReference>
<evidence type="ECO:0000256" key="2">
    <source>
        <dbReference type="ARBA" id="ARBA00006339"/>
    </source>
</evidence>
<dbReference type="PANTHER" id="PTHR12137:SF54">
    <property type="entry name" value="CARBOHYDRATE SULFOTRANSFERASE"/>
    <property type="match status" value="1"/>
</dbReference>
<evidence type="ECO:0000256" key="4">
    <source>
        <dbReference type="ARBA" id="ARBA00022692"/>
    </source>
</evidence>
<accession>A0A9W9Z6Z2</accession>
<dbReference type="SUPFAM" id="SSF52540">
    <property type="entry name" value="P-loop containing nucleoside triphosphate hydrolases"/>
    <property type="match status" value="1"/>
</dbReference>
<dbReference type="EC" id="2.8.2.-" evidence="9"/>
<sequence length="225" mass="26569">MEYPCTVWKHVLAKLGGVTTKGGAVHVDVKHKLNTLQQYSLEDRRTILKTYTKFMFVRDPFERLLSAYRDVFLGEWKPVMETWISYRKGILKYLVHSGHLGINTSADKIPTFEEFATYVVLKHRNGKDLQEHWRPMYDLCHPCYIQFDFIGHYETLMDDAQFILRKTNVDDKVQFPEWRPTDTNDLMQKYYSNLTLLRIAQLQSVYKDDLELFGYTFPGVLQPVV</sequence>
<evidence type="ECO:0000256" key="3">
    <source>
        <dbReference type="ARBA" id="ARBA00022679"/>
    </source>
</evidence>
<evidence type="ECO:0000313" key="11">
    <source>
        <dbReference type="Proteomes" id="UP001163046"/>
    </source>
</evidence>
<dbReference type="InterPro" id="IPR005331">
    <property type="entry name" value="Sulfotransferase"/>
</dbReference>
<evidence type="ECO:0000313" key="10">
    <source>
        <dbReference type="EMBL" id="KAJ7376055.1"/>
    </source>
</evidence>
<keyword evidence="11" id="KW-1185">Reference proteome</keyword>
<dbReference type="GO" id="GO:0016051">
    <property type="term" value="P:carbohydrate biosynthetic process"/>
    <property type="evidence" value="ECO:0007669"/>
    <property type="project" value="InterPro"/>
</dbReference>
<keyword evidence="4" id="KW-0812">Transmembrane</keyword>
<dbReference type="GO" id="GO:0000139">
    <property type="term" value="C:Golgi membrane"/>
    <property type="evidence" value="ECO:0007669"/>
    <property type="project" value="UniProtKB-SubCell"/>
</dbReference>
<evidence type="ECO:0000256" key="5">
    <source>
        <dbReference type="ARBA" id="ARBA00022989"/>
    </source>
</evidence>
<keyword evidence="9" id="KW-0735">Signal-anchor</keyword>
<keyword evidence="7" id="KW-0472">Membrane</keyword>
<comment type="subcellular location">
    <subcellularLocation>
        <location evidence="1 9">Golgi apparatus membrane</location>
        <topology evidence="1 9">Single-pass type II membrane protein</topology>
    </subcellularLocation>
</comment>
<keyword evidence="9" id="KW-0119">Carbohydrate metabolism</keyword>